<sequence>MTSMKAYEPWKETISIRPSIVSQKSTSKIPVILSNSIHSIHTRFPTDNSILSCCQHYLKQ</sequence>
<dbReference type="Proteomes" id="UP001162972">
    <property type="component" value="Chromosome 3"/>
</dbReference>
<dbReference type="EMBL" id="JAPFFJ010000012">
    <property type="protein sequence ID" value="KAJ6416041.1"/>
    <property type="molecule type" value="Genomic_DNA"/>
</dbReference>
<evidence type="ECO:0000313" key="2">
    <source>
        <dbReference type="Proteomes" id="UP001162972"/>
    </source>
</evidence>
<evidence type="ECO:0000313" key="1">
    <source>
        <dbReference type="EMBL" id="KAJ6416041.1"/>
    </source>
</evidence>
<feature type="non-terminal residue" evidence="1">
    <location>
        <position position="60"/>
    </location>
</feature>
<reference evidence="1 2" key="1">
    <citation type="journal article" date="2023" name="Int. J. Mol. Sci.">
        <title>De Novo Assembly and Annotation of 11 Diverse Shrub Willow (Salix) Genomes Reveals Novel Gene Organization in Sex-Linked Regions.</title>
        <authorList>
            <person name="Hyden B."/>
            <person name="Feng K."/>
            <person name="Yates T.B."/>
            <person name="Jawdy S."/>
            <person name="Cereghino C."/>
            <person name="Smart L.B."/>
            <person name="Muchero W."/>
        </authorList>
    </citation>
    <scope>NUCLEOTIDE SEQUENCE [LARGE SCALE GENOMIC DNA]</scope>
    <source>
        <tissue evidence="1">Shoot tip</tissue>
    </source>
</reference>
<proteinExistence type="predicted"/>
<organism evidence="1 2">
    <name type="scientific">Salix udensis</name>
    <dbReference type="NCBI Taxonomy" id="889485"/>
    <lineage>
        <taxon>Eukaryota</taxon>
        <taxon>Viridiplantae</taxon>
        <taxon>Streptophyta</taxon>
        <taxon>Embryophyta</taxon>
        <taxon>Tracheophyta</taxon>
        <taxon>Spermatophyta</taxon>
        <taxon>Magnoliopsida</taxon>
        <taxon>eudicotyledons</taxon>
        <taxon>Gunneridae</taxon>
        <taxon>Pentapetalae</taxon>
        <taxon>rosids</taxon>
        <taxon>fabids</taxon>
        <taxon>Malpighiales</taxon>
        <taxon>Salicaceae</taxon>
        <taxon>Saliceae</taxon>
        <taxon>Salix</taxon>
    </lineage>
</organism>
<protein>
    <submittedName>
        <fullName evidence="1">Uncharacterized protein</fullName>
    </submittedName>
</protein>
<name>A0AAD6K311_9ROSI</name>
<keyword evidence="2" id="KW-1185">Reference proteome</keyword>
<gene>
    <name evidence="1" type="ORF">OIU84_004772</name>
</gene>
<comment type="caution">
    <text evidence="1">The sequence shown here is derived from an EMBL/GenBank/DDBJ whole genome shotgun (WGS) entry which is preliminary data.</text>
</comment>
<accession>A0AAD6K311</accession>
<dbReference type="AlphaFoldDB" id="A0AAD6K311"/>